<dbReference type="PANTHER" id="PTHR46917:SF1">
    <property type="entry name" value="MORN REPEAT-CONTAINING PROTEIN 2"/>
    <property type="match status" value="1"/>
</dbReference>
<dbReference type="GO" id="GO:0016020">
    <property type="term" value="C:membrane"/>
    <property type="evidence" value="ECO:0007669"/>
    <property type="project" value="UniProtKB-ARBA"/>
</dbReference>
<comment type="caution">
    <text evidence="3">The sequence shown here is derived from an EMBL/GenBank/DDBJ whole genome shotgun (WGS) entry which is preliminary data.</text>
</comment>
<feature type="region of interest" description="Disordered" evidence="2">
    <location>
        <begin position="1"/>
        <end position="22"/>
    </location>
</feature>
<proteinExistence type="predicted"/>
<dbReference type="Gramene" id="GBG69990">
    <property type="protein sequence ID" value="GBG69990"/>
    <property type="gene ID" value="CBR_g4818"/>
</dbReference>
<dbReference type="InterPro" id="IPR003409">
    <property type="entry name" value="MORN"/>
</dbReference>
<feature type="compositionally biased region" description="Basic residues" evidence="2">
    <location>
        <begin position="1"/>
        <end position="11"/>
    </location>
</feature>
<evidence type="ECO:0000256" key="2">
    <source>
        <dbReference type="SAM" id="MobiDB-lite"/>
    </source>
</evidence>
<gene>
    <name evidence="3" type="ORF">CBR_g4818</name>
</gene>
<evidence type="ECO:0000313" key="4">
    <source>
        <dbReference type="Proteomes" id="UP000265515"/>
    </source>
</evidence>
<evidence type="ECO:0000256" key="1">
    <source>
        <dbReference type="ARBA" id="ARBA00022737"/>
    </source>
</evidence>
<dbReference type="Proteomes" id="UP000265515">
    <property type="component" value="Unassembled WGS sequence"/>
</dbReference>
<dbReference type="SUPFAM" id="SSF82185">
    <property type="entry name" value="Histone H3 K4-specific methyltransferase SET7/9 N-terminal domain"/>
    <property type="match status" value="1"/>
</dbReference>
<sequence length="205" mass="22628">MASKKGAKPKKIAVTPPVGDPAAEVVQPTIQTGKFYFPNGAIYEGECIVELPPPPPEPVTTKGTPKGSPRKAPGSPRKAPGSPRKAPAKETQKELIREVFKEAYKEGYKEDVMPQKDGAGQTDQDKEKLQKPKRLRHGKGIYTDGNYSYEGEWKNDMMHGQGVFKFASGAVYAGQWNDNQYHGKGKFTVSTEFEIPQDGIENYKQ</sequence>
<dbReference type="SMART" id="SM00698">
    <property type="entry name" value="MORN"/>
    <property type="match status" value="2"/>
</dbReference>
<dbReference type="EMBL" id="BFEA01000123">
    <property type="protein sequence ID" value="GBG69990.1"/>
    <property type="molecule type" value="Genomic_DNA"/>
</dbReference>
<reference evidence="3 4" key="1">
    <citation type="journal article" date="2018" name="Cell">
        <title>The Chara Genome: Secondary Complexity and Implications for Plant Terrestrialization.</title>
        <authorList>
            <person name="Nishiyama T."/>
            <person name="Sakayama H."/>
            <person name="Vries J.D."/>
            <person name="Buschmann H."/>
            <person name="Saint-Marcoux D."/>
            <person name="Ullrich K.K."/>
            <person name="Haas F.B."/>
            <person name="Vanderstraeten L."/>
            <person name="Becker D."/>
            <person name="Lang D."/>
            <person name="Vosolsobe S."/>
            <person name="Rombauts S."/>
            <person name="Wilhelmsson P.K.I."/>
            <person name="Janitza P."/>
            <person name="Kern R."/>
            <person name="Heyl A."/>
            <person name="Rumpler F."/>
            <person name="Villalobos L.I.A.C."/>
            <person name="Clay J.M."/>
            <person name="Skokan R."/>
            <person name="Toyoda A."/>
            <person name="Suzuki Y."/>
            <person name="Kagoshima H."/>
            <person name="Schijlen E."/>
            <person name="Tajeshwar N."/>
            <person name="Catarino B."/>
            <person name="Hetherington A.J."/>
            <person name="Saltykova A."/>
            <person name="Bonnot C."/>
            <person name="Breuninger H."/>
            <person name="Symeonidi A."/>
            <person name="Radhakrishnan G.V."/>
            <person name="Van Nieuwerburgh F."/>
            <person name="Deforce D."/>
            <person name="Chang C."/>
            <person name="Karol K.G."/>
            <person name="Hedrich R."/>
            <person name="Ulvskov P."/>
            <person name="Glockner G."/>
            <person name="Delwiche C.F."/>
            <person name="Petrasek J."/>
            <person name="Van de Peer Y."/>
            <person name="Friml J."/>
            <person name="Beilby M."/>
            <person name="Dolan L."/>
            <person name="Kohara Y."/>
            <person name="Sugano S."/>
            <person name="Fujiyama A."/>
            <person name="Delaux P.-M."/>
            <person name="Quint M."/>
            <person name="TheiBen G."/>
            <person name="Hagemann M."/>
            <person name="Harholt J."/>
            <person name="Dunand C."/>
            <person name="Zachgo S."/>
            <person name="Langdale J."/>
            <person name="Maumus F."/>
            <person name="Straeten D.V.D."/>
            <person name="Gould S.B."/>
            <person name="Rensing S.A."/>
        </authorList>
    </citation>
    <scope>NUCLEOTIDE SEQUENCE [LARGE SCALE GENOMIC DNA]</scope>
    <source>
        <strain evidence="3 4">S276</strain>
    </source>
</reference>
<feature type="region of interest" description="Disordered" evidence="2">
    <location>
        <begin position="47"/>
        <end position="92"/>
    </location>
</feature>
<keyword evidence="1" id="KW-0677">Repeat</keyword>
<feature type="region of interest" description="Disordered" evidence="2">
    <location>
        <begin position="106"/>
        <end position="142"/>
    </location>
</feature>
<dbReference type="OrthoDB" id="437960at2759"/>
<dbReference type="Gene3D" id="2.20.110.10">
    <property type="entry name" value="Histone H3 K4-specific methyltransferase SET7/9 N-terminal domain"/>
    <property type="match status" value="1"/>
</dbReference>
<dbReference type="PANTHER" id="PTHR46917">
    <property type="entry name" value="MORN REPEAT-CONTAINING PROTEIN 2"/>
    <property type="match status" value="1"/>
</dbReference>
<name>A0A388KIW2_CHABU</name>
<accession>A0A388KIW2</accession>
<keyword evidence="4" id="KW-1185">Reference proteome</keyword>
<evidence type="ECO:0000313" key="3">
    <source>
        <dbReference type="EMBL" id="GBG69990.1"/>
    </source>
</evidence>
<protein>
    <recommendedName>
        <fullName evidence="5">MORN repeat-containing protein 5</fullName>
    </recommendedName>
</protein>
<dbReference type="Pfam" id="PF02493">
    <property type="entry name" value="MORN"/>
    <property type="match status" value="3"/>
</dbReference>
<dbReference type="InterPro" id="IPR052849">
    <property type="entry name" value="MORN_repeat_protein"/>
</dbReference>
<evidence type="ECO:0008006" key="5">
    <source>
        <dbReference type="Google" id="ProtNLM"/>
    </source>
</evidence>
<dbReference type="STRING" id="69332.A0A388KIW2"/>
<dbReference type="AlphaFoldDB" id="A0A388KIW2"/>
<organism evidence="3 4">
    <name type="scientific">Chara braunii</name>
    <name type="common">Braun's stonewort</name>
    <dbReference type="NCBI Taxonomy" id="69332"/>
    <lineage>
        <taxon>Eukaryota</taxon>
        <taxon>Viridiplantae</taxon>
        <taxon>Streptophyta</taxon>
        <taxon>Charophyceae</taxon>
        <taxon>Charales</taxon>
        <taxon>Characeae</taxon>
        <taxon>Chara</taxon>
    </lineage>
</organism>